<name>A0A3G8JND0_9ACTN</name>
<organism evidence="7 8">
    <name type="scientific">Gordonia insulae</name>
    <dbReference type="NCBI Taxonomy" id="2420509"/>
    <lineage>
        <taxon>Bacteria</taxon>
        <taxon>Bacillati</taxon>
        <taxon>Actinomycetota</taxon>
        <taxon>Actinomycetes</taxon>
        <taxon>Mycobacteriales</taxon>
        <taxon>Gordoniaceae</taxon>
        <taxon>Gordonia</taxon>
    </lineage>
</organism>
<proteinExistence type="predicted"/>
<evidence type="ECO:0000256" key="1">
    <source>
        <dbReference type="ARBA" id="ARBA00001974"/>
    </source>
</evidence>
<dbReference type="GO" id="GO:0016651">
    <property type="term" value="F:oxidoreductase activity, acting on NAD(P)H"/>
    <property type="evidence" value="ECO:0007669"/>
    <property type="project" value="TreeGrafter"/>
</dbReference>
<dbReference type="PANTHER" id="PTHR43557:SF2">
    <property type="entry name" value="RIESKE DOMAIN-CONTAINING PROTEIN-RELATED"/>
    <property type="match status" value="1"/>
</dbReference>
<dbReference type="EMBL" id="CP033972">
    <property type="protein sequence ID" value="AZG45959.1"/>
    <property type="molecule type" value="Genomic_DNA"/>
</dbReference>
<dbReference type="InterPro" id="IPR028202">
    <property type="entry name" value="Reductase_C"/>
</dbReference>
<dbReference type="SUPFAM" id="SSF51905">
    <property type="entry name" value="FAD/NAD(P)-binding domain"/>
    <property type="match status" value="2"/>
</dbReference>
<feature type="domain" description="Reductase C-terminal" evidence="6">
    <location>
        <begin position="321"/>
        <end position="384"/>
    </location>
</feature>
<dbReference type="InterPro" id="IPR023753">
    <property type="entry name" value="FAD/NAD-binding_dom"/>
</dbReference>
<evidence type="ECO:0000313" key="8">
    <source>
        <dbReference type="Proteomes" id="UP000271469"/>
    </source>
</evidence>
<reference evidence="7 8" key="1">
    <citation type="submission" date="2018-11" db="EMBL/GenBank/DDBJ databases">
        <title>Gordonia insulae sp. nov., isolated from an island soil.</title>
        <authorList>
            <person name="Kim Y.S."/>
            <person name="Kim S.B."/>
        </authorList>
    </citation>
    <scope>NUCLEOTIDE SEQUENCE [LARGE SCALE GENOMIC DNA]</scope>
    <source>
        <strain evidence="7 8">MMS17-SY073</strain>
    </source>
</reference>
<dbReference type="AlphaFoldDB" id="A0A3G8JND0"/>
<dbReference type="EC" id="1.18.1.-" evidence="7"/>
<dbReference type="PANTHER" id="PTHR43557">
    <property type="entry name" value="APOPTOSIS-INDUCING FACTOR 1"/>
    <property type="match status" value="1"/>
</dbReference>
<dbReference type="PRINTS" id="PR00411">
    <property type="entry name" value="PNDRDTASEI"/>
</dbReference>
<protein>
    <submittedName>
        <fullName evidence="7">Rhodocoxin reductase</fullName>
        <ecNumber evidence="7">1.18.1.-</ecNumber>
    </submittedName>
</protein>
<dbReference type="InterPro" id="IPR050446">
    <property type="entry name" value="FAD-oxidoreductase/Apoptosis"/>
</dbReference>
<dbReference type="InterPro" id="IPR036188">
    <property type="entry name" value="FAD/NAD-bd_sf"/>
</dbReference>
<dbReference type="OrthoDB" id="3568330at2"/>
<comment type="cofactor">
    <cofactor evidence="1">
        <name>FAD</name>
        <dbReference type="ChEBI" id="CHEBI:57692"/>
    </cofactor>
</comment>
<feature type="domain" description="FAD/NAD(P)-binding" evidence="5">
    <location>
        <begin position="6"/>
        <end position="301"/>
    </location>
</feature>
<accession>A0A3G8JND0</accession>
<dbReference type="Pfam" id="PF07992">
    <property type="entry name" value="Pyr_redox_2"/>
    <property type="match status" value="1"/>
</dbReference>
<evidence type="ECO:0000259" key="6">
    <source>
        <dbReference type="Pfam" id="PF14759"/>
    </source>
</evidence>
<dbReference type="GO" id="GO:0005737">
    <property type="term" value="C:cytoplasm"/>
    <property type="evidence" value="ECO:0007669"/>
    <property type="project" value="TreeGrafter"/>
</dbReference>
<keyword evidence="2" id="KW-0285">Flavoprotein</keyword>
<dbReference type="RefSeq" id="WP_124708551.1">
    <property type="nucleotide sequence ID" value="NZ_CP033972.1"/>
</dbReference>
<dbReference type="Proteomes" id="UP000271469">
    <property type="component" value="Chromosome"/>
</dbReference>
<dbReference type="InterPro" id="IPR016156">
    <property type="entry name" value="FAD/NAD-linked_Rdtase_dimer_sf"/>
</dbReference>
<gene>
    <name evidence="7" type="primary">thcD_1</name>
    <name evidence="7" type="ORF">D7316_02559</name>
</gene>
<dbReference type="Gene3D" id="3.50.50.60">
    <property type="entry name" value="FAD/NAD(P)-binding domain"/>
    <property type="match status" value="2"/>
</dbReference>
<dbReference type="Pfam" id="PF14759">
    <property type="entry name" value="Reductase_C"/>
    <property type="match status" value="1"/>
</dbReference>
<keyword evidence="4 7" id="KW-0560">Oxidoreductase</keyword>
<dbReference type="KEGG" id="gom:D7316_02559"/>
<evidence type="ECO:0000256" key="2">
    <source>
        <dbReference type="ARBA" id="ARBA00022630"/>
    </source>
</evidence>
<keyword evidence="3" id="KW-0274">FAD</keyword>
<evidence type="ECO:0000256" key="3">
    <source>
        <dbReference type="ARBA" id="ARBA00022827"/>
    </source>
</evidence>
<dbReference type="SUPFAM" id="SSF55424">
    <property type="entry name" value="FAD/NAD-linked reductases, dimerisation (C-terminal) domain"/>
    <property type="match status" value="1"/>
</dbReference>
<evidence type="ECO:0000256" key="4">
    <source>
        <dbReference type="ARBA" id="ARBA00023002"/>
    </source>
</evidence>
<keyword evidence="8" id="KW-1185">Reference proteome</keyword>
<evidence type="ECO:0000313" key="7">
    <source>
        <dbReference type="EMBL" id="AZG45959.1"/>
    </source>
</evidence>
<dbReference type="Gene3D" id="3.30.390.30">
    <property type="match status" value="1"/>
</dbReference>
<evidence type="ECO:0000259" key="5">
    <source>
        <dbReference type="Pfam" id="PF07992"/>
    </source>
</evidence>
<sequence length="393" mass="42412">MKTVTSVLVVGASASGLSTVDALRRKGFTGSITVIGDEPHMPYDRPPLSKQILEGVWTPDRAQLRSDDMIAKLDAEFVLGEEAVALDVAERRVTSRSGREFVADAVVIATGVRPRELSGQAGVDGVFVMRSLEDSMNLRRRLLDQPKVVVVGEGVLGAEVSATARKMGAEVTMTGPQPRPMSLQIGTMASQVLADVHTENGVRLRLGVGVAELVHEANVVRGVRLATGEVLEAEAVVVSIGSVPATAWLADSGLTLDNGVVCNSNCAAAQSIYAVGDVSRWYHNSLGRHFRLENRTNATDQSAVVADDILGVEHHYEPIPYFWTDQFDVKIQVHGAISADATPQIVEGDISARRFVATYRTDGRVTGVLGWNMPKQTRLHRQDIVDDLEPQFA</sequence>
<dbReference type="PRINTS" id="PR00368">
    <property type="entry name" value="FADPNR"/>
</dbReference>